<dbReference type="GeneID" id="134291903"/>
<keyword evidence="3" id="KW-1185">Reference proteome</keyword>
<organism evidence="2 3">
    <name type="scientific">Aedes albopictus</name>
    <name type="common">Asian tiger mosquito</name>
    <name type="synonym">Stegomyia albopicta</name>
    <dbReference type="NCBI Taxonomy" id="7160"/>
    <lineage>
        <taxon>Eukaryota</taxon>
        <taxon>Metazoa</taxon>
        <taxon>Ecdysozoa</taxon>
        <taxon>Arthropoda</taxon>
        <taxon>Hexapoda</taxon>
        <taxon>Insecta</taxon>
        <taxon>Pterygota</taxon>
        <taxon>Neoptera</taxon>
        <taxon>Endopterygota</taxon>
        <taxon>Diptera</taxon>
        <taxon>Nematocera</taxon>
        <taxon>Culicoidea</taxon>
        <taxon>Culicidae</taxon>
        <taxon>Culicinae</taxon>
        <taxon>Aedini</taxon>
        <taxon>Aedes</taxon>
        <taxon>Stegomyia</taxon>
    </lineage>
</organism>
<sequence length="90" mass="9149">MSATMRTTLQTVPESLPADHVTNAVAPVQGTTQTETSTSSSSSKSHSHATAAAAAVKNRSSSSKVSAKGVVAEFVGFCTLSVYTGVVSFL</sequence>
<evidence type="ECO:0000313" key="2">
    <source>
        <dbReference type="EnsemblMetazoa" id="AALFPA23_018562.P27225"/>
    </source>
</evidence>
<name>A0ABM1ZHH6_AEDAL</name>
<proteinExistence type="predicted"/>
<feature type="compositionally biased region" description="Polar residues" evidence="1">
    <location>
        <begin position="1"/>
        <end position="13"/>
    </location>
</feature>
<feature type="compositionally biased region" description="Low complexity" evidence="1">
    <location>
        <begin position="37"/>
        <end position="61"/>
    </location>
</feature>
<dbReference type="Proteomes" id="UP000069940">
    <property type="component" value="Unassembled WGS sequence"/>
</dbReference>
<accession>A0ABM1ZHH6</accession>
<evidence type="ECO:0008006" key="4">
    <source>
        <dbReference type="Google" id="ProtNLM"/>
    </source>
</evidence>
<evidence type="ECO:0000256" key="1">
    <source>
        <dbReference type="SAM" id="MobiDB-lite"/>
    </source>
</evidence>
<reference evidence="3" key="1">
    <citation type="journal article" date="2015" name="Proc. Natl. Acad. Sci. U.S.A.">
        <title>Genome sequence of the Asian Tiger mosquito, Aedes albopictus, reveals insights into its biology, genetics, and evolution.</title>
        <authorList>
            <person name="Chen X.G."/>
            <person name="Jiang X."/>
            <person name="Gu J."/>
            <person name="Xu M."/>
            <person name="Wu Y."/>
            <person name="Deng Y."/>
            <person name="Zhang C."/>
            <person name="Bonizzoni M."/>
            <person name="Dermauw W."/>
            <person name="Vontas J."/>
            <person name="Armbruster P."/>
            <person name="Huang X."/>
            <person name="Yang Y."/>
            <person name="Zhang H."/>
            <person name="He W."/>
            <person name="Peng H."/>
            <person name="Liu Y."/>
            <person name="Wu K."/>
            <person name="Chen J."/>
            <person name="Lirakis M."/>
            <person name="Topalis P."/>
            <person name="Van Leeuwen T."/>
            <person name="Hall A.B."/>
            <person name="Jiang X."/>
            <person name="Thorpe C."/>
            <person name="Mueller R.L."/>
            <person name="Sun C."/>
            <person name="Waterhouse R.M."/>
            <person name="Yan G."/>
            <person name="Tu Z.J."/>
            <person name="Fang X."/>
            <person name="James A.A."/>
        </authorList>
    </citation>
    <scope>NUCLEOTIDE SEQUENCE [LARGE SCALE GENOMIC DNA]</scope>
    <source>
        <strain evidence="3">Foshan</strain>
    </source>
</reference>
<reference evidence="2" key="2">
    <citation type="submission" date="2025-05" db="UniProtKB">
        <authorList>
            <consortium name="EnsemblMetazoa"/>
        </authorList>
    </citation>
    <scope>IDENTIFICATION</scope>
    <source>
        <strain evidence="2">Foshan</strain>
    </source>
</reference>
<dbReference type="EnsemblMetazoa" id="AALFPA23_018562.R27225">
    <property type="protein sequence ID" value="AALFPA23_018562.P27225"/>
    <property type="gene ID" value="AALFPA23_018562"/>
</dbReference>
<dbReference type="RefSeq" id="XP_062716282.1">
    <property type="nucleotide sequence ID" value="XM_062860298.1"/>
</dbReference>
<feature type="region of interest" description="Disordered" evidence="1">
    <location>
        <begin position="1"/>
        <end position="61"/>
    </location>
</feature>
<protein>
    <recommendedName>
        <fullName evidence="4">Secreted protein</fullName>
    </recommendedName>
</protein>
<evidence type="ECO:0000313" key="3">
    <source>
        <dbReference type="Proteomes" id="UP000069940"/>
    </source>
</evidence>